<proteinExistence type="inferred from homology"/>
<protein>
    <recommendedName>
        <fullName evidence="2">Antitoxin</fullName>
    </recommendedName>
</protein>
<dbReference type="Pfam" id="PF02604">
    <property type="entry name" value="PhdYeFM_antitox"/>
    <property type="match status" value="1"/>
</dbReference>
<dbReference type="PANTHER" id="PTHR35377:SF4">
    <property type="entry name" value="PREVENT-HOST-DEATH FAMILY PROTEIN"/>
    <property type="match status" value="1"/>
</dbReference>
<accession>A0AAJ5X3V5</accession>
<reference evidence="3" key="1">
    <citation type="submission" date="2023-03" db="EMBL/GenBank/DDBJ databases">
        <title>Andean soil-derived lignocellulolytic bacterial consortium as a source of novel taxa and putative plastic-active enzymes.</title>
        <authorList>
            <person name="Diaz-Garcia L."/>
            <person name="Chuvochina M."/>
            <person name="Feuerriegel G."/>
            <person name="Bunk B."/>
            <person name="Sproer C."/>
            <person name="Streit W.R."/>
            <person name="Rodriguez L.M."/>
            <person name="Overmann J."/>
            <person name="Jimenez D.J."/>
        </authorList>
    </citation>
    <scope>NUCLEOTIDE SEQUENCE</scope>
    <source>
        <strain evidence="3">MAG 26</strain>
    </source>
</reference>
<evidence type="ECO:0000313" key="4">
    <source>
        <dbReference type="Proteomes" id="UP001218362"/>
    </source>
</evidence>
<dbReference type="PANTHER" id="PTHR35377">
    <property type="entry name" value="ANTITOXIN VAPB49-RELATED-RELATED"/>
    <property type="match status" value="1"/>
</dbReference>
<gene>
    <name evidence="3" type="ORF">P0Y56_09945</name>
</gene>
<dbReference type="InterPro" id="IPR051416">
    <property type="entry name" value="phD-YefM_TA_antitoxins"/>
</dbReference>
<comment type="function">
    <text evidence="2">Antitoxin component of a type II toxin-antitoxin (TA) system.</text>
</comment>
<dbReference type="KEGG" id="acob:P0Y56_09945"/>
<name>A0AAJ5X3V5_9SPHN</name>
<dbReference type="AlphaFoldDB" id="A0AAJ5X3V5"/>
<dbReference type="Gene3D" id="3.40.1620.10">
    <property type="entry name" value="YefM-like domain"/>
    <property type="match status" value="1"/>
</dbReference>
<dbReference type="SUPFAM" id="SSF143120">
    <property type="entry name" value="YefM-like"/>
    <property type="match status" value="1"/>
</dbReference>
<dbReference type="InterPro" id="IPR036165">
    <property type="entry name" value="YefM-like_sf"/>
</dbReference>
<evidence type="ECO:0000256" key="1">
    <source>
        <dbReference type="ARBA" id="ARBA00009981"/>
    </source>
</evidence>
<sequence>MDSYSLADAKARLSELLDKVEAGETVEITRRGKPAARLVPTGRQLKKVDVGRLARLAERLPEQKESAADMVRRMRDDASY</sequence>
<dbReference type="NCBIfam" id="TIGR01552">
    <property type="entry name" value="phd_fam"/>
    <property type="match status" value="1"/>
</dbReference>
<organism evidence="3 4">
    <name type="scientific">Candidatus Andeanibacterium colombiense</name>
    <dbReference type="NCBI Taxonomy" id="3121345"/>
    <lineage>
        <taxon>Bacteria</taxon>
        <taxon>Pseudomonadati</taxon>
        <taxon>Pseudomonadota</taxon>
        <taxon>Alphaproteobacteria</taxon>
        <taxon>Sphingomonadales</taxon>
        <taxon>Sphingomonadaceae</taxon>
        <taxon>Candidatus Andeanibacterium</taxon>
    </lineage>
</organism>
<evidence type="ECO:0000313" key="3">
    <source>
        <dbReference type="EMBL" id="WEK45357.1"/>
    </source>
</evidence>
<evidence type="ECO:0000256" key="2">
    <source>
        <dbReference type="RuleBase" id="RU362080"/>
    </source>
</evidence>
<dbReference type="InterPro" id="IPR006442">
    <property type="entry name" value="Antitoxin_Phd/YefM"/>
</dbReference>
<comment type="similarity">
    <text evidence="1 2">Belongs to the phD/YefM antitoxin family.</text>
</comment>
<dbReference type="EMBL" id="CP119316">
    <property type="protein sequence ID" value="WEK45357.1"/>
    <property type="molecule type" value="Genomic_DNA"/>
</dbReference>
<dbReference type="Proteomes" id="UP001218362">
    <property type="component" value="Chromosome"/>
</dbReference>